<evidence type="ECO:0000313" key="2">
    <source>
        <dbReference type="EMBL" id="KAK4287631.1"/>
    </source>
</evidence>
<keyword evidence="3" id="KW-1185">Reference proteome</keyword>
<feature type="compositionally biased region" description="Acidic residues" evidence="1">
    <location>
        <begin position="17"/>
        <end position="41"/>
    </location>
</feature>
<feature type="region of interest" description="Disordered" evidence="1">
    <location>
        <begin position="72"/>
        <end position="92"/>
    </location>
</feature>
<dbReference type="Proteomes" id="UP001292094">
    <property type="component" value="Unassembled WGS sequence"/>
</dbReference>
<gene>
    <name evidence="2" type="ORF">Pmani_039297</name>
</gene>
<comment type="caution">
    <text evidence="2">The sequence shown here is derived from an EMBL/GenBank/DDBJ whole genome shotgun (WGS) entry which is preliminary data.</text>
</comment>
<accession>A0AAE1TJP5</accession>
<feature type="compositionally biased region" description="Basic and acidic residues" evidence="1">
    <location>
        <begin position="1"/>
        <end position="16"/>
    </location>
</feature>
<feature type="region of interest" description="Disordered" evidence="1">
    <location>
        <begin position="1"/>
        <end position="53"/>
    </location>
</feature>
<sequence length="92" mass="10745">MEEVVKREEQLERKGEQEEEGIEEENKEDEEEGKDEEDEEEGKDKEDKTESWKMICKRNRSRSLARVGRCLKPDECQPVPPTPRNYGATCAS</sequence>
<proteinExistence type="predicted"/>
<feature type="compositionally biased region" description="Basic and acidic residues" evidence="1">
    <location>
        <begin position="42"/>
        <end position="51"/>
    </location>
</feature>
<dbReference type="EMBL" id="JAWZYT010006730">
    <property type="protein sequence ID" value="KAK4287631.1"/>
    <property type="molecule type" value="Genomic_DNA"/>
</dbReference>
<evidence type="ECO:0000313" key="3">
    <source>
        <dbReference type="Proteomes" id="UP001292094"/>
    </source>
</evidence>
<dbReference type="AlphaFoldDB" id="A0AAE1TJP5"/>
<protein>
    <submittedName>
        <fullName evidence="2">Uncharacterized protein</fullName>
    </submittedName>
</protein>
<reference evidence="2" key="1">
    <citation type="submission" date="2023-11" db="EMBL/GenBank/DDBJ databases">
        <title>Genome assemblies of two species of porcelain crab, Petrolisthes cinctipes and Petrolisthes manimaculis (Anomura: Porcellanidae).</title>
        <authorList>
            <person name="Angst P."/>
        </authorList>
    </citation>
    <scope>NUCLEOTIDE SEQUENCE</scope>
    <source>
        <strain evidence="2">PB745_02</strain>
        <tissue evidence="2">Gill</tissue>
    </source>
</reference>
<name>A0AAE1TJP5_9EUCA</name>
<organism evidence="2 3">
    <name type="scientific">Petrolisthes manimaculis</name>
    <dbReference type="NCBI Taxonomy" id="1843537"/>
    <lineage>
        <taxon>Eukaryota</taxon>
        <taxon>Metazoa</taxon>
        <taxon>Ecdysozoa</taxon>
        <taxon>Arthropoda</taxon>
        <taxon>Crustacea</taxon>
        <taxon>Multicrustacea</taxon>
        <taxon>Malacostraca</taxon>
        <taxon>Eumalacostraca</taxon>
        <taxon>Eucarida</taxon>
        <taxon>Decapoda</taxon>
        <taxon>Pleocyemata</taxon>
        <taxon>Anomura</taxon>
        <taxon>Galatheoidea</taxon>
        <taxon>Porcellanidae</taxon>
        <taxon>Petrolisthes</taxon>
    </lineage>
</organism>
<evidence type="ECO:0000256" key="1">
    <source>
        <dbReference type="SAM" id="MobiDB-lite"/>
    </source>
</evidence>